<protein>
    <submittedName>
        <fullName evidence="13">CDP-alcohol phosphatidyltransferase family protein</fullName>
    </submittedName>
</protein>
<evidence type="ECO:0000256" key="12">
    <source>
        <dbReference type="SAM" id="Phobius"/>
    </source>
</evidence>
<keyword evidence="4 11" id="KW-0808">Transferase</keyword>
<dbReference type="InterPro" id="IPR000462">
    <property type="entry name" value="CDP-OH_P_trans"/>
</dbReference>
<evidence type="ECO:0000256" key="9">
    <source>
        <dbReference type="ARBA" id="ARBA00023209"/>
    </source>
</evidence>
<feature type="transmembrane region" description="Helical" evidence="12">
    <location>
        <begin position="21"/>
        <end position="42"/>
    </location>
</feature>
<dbReference type="AlphaFoldDB" id="A0AA94XVE1"/>
<evidence type="ECO:0000256" key="3">
    <source>
        <dbReference type="ARBA" id="ARBA00022516"/>
    </source>
</evidence>
<comment type="subcellular location">
    <subcellularLocation>
        <location evidence="1">Membrane</location>
        <topology evidence="1">Multi-pass membrane protein</topology>
    </subcellularLocation>
</comment>
<evidence type="ECO:0000256" key="1">
    <source>
        <dbReference type="ARBA" id="ARBA00004141"/>
    </source>
</evidence>
<dbReference type="PIRSF" id="PIRSF000847">
    <property type="entry name" value="Phos_ph_gly_syn"/>
    <property type="match status" value="1"/>
</dbReference>
<evidence type="ECO:0000256" key="8">
    <source>
        <dbReference type="ARBA" id="ARBA00023136"/>
    </source>
</evidence>
<evidence type="ECO:0000256" key="7">
    <source>
        <dbReference type="ARBA" id="ARBA00023098"/>
    </source>
</evidence>
<evidence type="ECO:0000256" key="5">
    <source>
        <dbReference type="ARBA" id="ARBA00022692"/>
    </source>
</evidence>
<dbReference type="RefSeq" id="WP_084793225.1">
    <property type="nucleotide sequence ID" value="NZ_CP102487.1"/>
</dbReference>
<dbReference type="GO" id="GO:0008444">
    <property type="term" value="F:CDP-diacylglycerol-glycerol-3-phosphate 3-phosphatidyltransferase activity"/>
    <property type="evidence" value="ECO:0007669"/>
    <property type="project" value="InterPro"/>
</dbReference>
<dbReference type="PROSITE" id="PS00379">
    <property type="entry name" value="CDP_ALCOHOL_P_TRANSF"/>
    <property type="match status" value="1"/>
</dbReference>
<dbReference type="PANTHER" id="PTHR14269:SF62">
    <property type="entry name" value="CDP-DIACYLGLYCEROL--GLYCEROL-3-PHOSPHATE 3-PHOSPHATIDYLTRANSFERASE 1, CHLOROPLASTIC"/>
    <property type="match status" value="1"/>
</dbReference>
<dbReference type="InterPro" id="IPR043130">
    <property type="entry name" value="CDP-OH_PTrfase_TM_dom"/>
</dbReference>
<keyword evidence="6 12" id="KW-1133">Transmembrane helix</keyword>
<evidence type="ECO:0000313" key="13">
    <source>
        <dbReference type="EMBL" id="UUX57875.1"/>
    </source>
</evidence>
<dbReference type="EMBL" id="CP102487">
    <property type="protein sequence ID" value="UUX57875.1"/>
    <property type="molecule type" value="Genomic_DNA"/>
</dbReference>
<gene>
    <name evidence="13" type="ORF">NUH22_11190</name>
</gene>
<dbReference type="Pfam" id="PF01066">
    <property type="entry name" value="CDP-OH_P_transf"/>
    <property type="match status" value="1"/>
</dbReference>
<dbReference type="GO" id="GO:0016020">
    <property type="term" value="C:membrane"/>
    <property type="evidence" value="ECO:0007669"/>
    <property type="project" value="UniProtKB-SubCell"/>
</dbReference>
<dbReference type="GO" id="GO:0046474">
    <property type="term" value="P:glycerophospholipid biosynthetic process"/>
    <property type="evidence" value="ECO:0007669"/>
    <property type="project" value="TreeGrafter"/>
</dbReference>
<feature type="transmembrane region" description="Helical" evidence="12">
    <location>
        <begin position="137"/>
        <end position="156"/>
    </location>
</feature>
<dbReference type="InterPro" id="IPR004570">
    <property type="entry name" value="Phosphatidylglycerol_P_synth"/>
</dbReference>
<keyword evidence="10" id="KW-1208">Phospholipid metabolism</keyword>
<keyword evidence="8 12" id="KW-0472">Membrane</keyword>
<sequence length="204" mass="22357">MLGAKERTVAMEAASRNDWATVPNAITLLRFFLVIPICIFLISDTRPTLTAVLLLAFGLSDWVDGFIARKFSQVSRLGILLDPIADRLGIVAIAVALVAGGFIPVWIGVVIFFTDLVLLCAYFFLRLSEPPSSTLLGKFRTALIMLGLAFVAAGRIDQLSIFYVPGIYILYAGALLHIVVGFGYLRYMRSEARTANRPGEETKP</sequence>
<keyword evidence="9" id="KW-0594">Phospholipid biosynthesis</keyword>
<keyword evidence="3" id="KW-0444">Lipid biosynthesis</keyword>
<evidence type="ECO:0000256" key="10">
    <source>
        <dbReference type="ARBA" id="ARBA00023264"/>
    </source>
</evidence>
<dbReference type="PANTHER" id="PTHR14269">
    <property type="entry name" value="CDP-DIACYLGLYCEROL--GLYCEROL-3-PHOSPHATE 3-PHOSPHATIDYLTRANSFERASE-RELATED"/>
    <property type="match status" value="1"/>
</dbReference>
<evidence type="ECO:0000256" key="4">
    <source>
        <dbReference type="ARBA" id="ARBA00022679"/>
    </source>
</evidence>
<name>A0AA94XVE1_9MICC</name>
<dbReference type="InterPro" id="IPR048254">
    <property type="entry name" value="CDP_ALCOHOL_P_TRANSF_CS"/>
</dbReference>
<keyword evidence="7" id="KW-0443">Lipid metabolism</keyword>
<comment type="similarity">
    <text evidence="2 11">Belongs to the CDP-alcohol phosphatidyltransferase class-I family.</text>
</comment>
<accession>A0AA94XVE1</accession>
<proteinExistence type="inferred from homology"/>
<dbReference type="Gene3D" id="1.20.120.1760">
    <property type="match status" value="1"/>
</dbReference>
<evidence type="ECO:0000256" key="11">
    <source>
        <dbReference type="RuleBase" id="RU003750"/>
    </source>
</evidence>
<organism evidence="13 14">
    <name type="scientific">Glutamicibacter halophytocola</name>
    <dbReference type="NCBI Taxonomy" id="1933880"/>
    <lineage>
        <taxon>Bacteria</taxon>
        <taxon>Bacillati</taxon>
        <taxon>Actinomycetota</taxon>
        <taxon>Actinomycetes</taxon>
        <taxon>Micrococcales</taxon>
        <taxon>Micrococcaceae</taxon>
        <taxon>Glutamicibacter</taxon>
    </lineage>
</organism>
<dbReference type="InterPro" id="IPR050324">
    <property type="entry name" value="CDP-alcohol_PTase-I"/>
</dbReference>
<evidence type="ECO:0000256" key="2">
    <source>
        <dbReference type="ARBA" id="ARBA00010441"/>
    </source>
</evidence>
<keyword evidence="5 12" id="KW-0812">Transmembrane</keyword>
<evidence type="ECO:0000256" key="6">
    <source>
        <dbReference type="ARBA" id="ARBA00022989"/>
    </source>
</evidence>
<feature type="transmembrane region" description="Helical" evidence="12">
    <location>
        <begin position="162"/>
        <end position="185"/>
    </location>
</feature>
<evidence type="ECO:0000313" key="14">
    <source>
        <dbReference type="Proteomes" id="UP001060018"/>
    </source>
</evidence>
<reference evidence="13" key="1">
    <citation type="journal article" date="2022" name="Pest Manag. Sci.">
        <title>Glutamicibacter halophytocola-mediated host fitness of potato tuber moth on Solanaceae crops.</title>
        <authorList>
            <person name="Wang W."/>
            <person name="Xiao G."/>
            <person name="Du G."/>
            <person name="Chang L."/>
            <person name="Yang Y."/>
            <person name="Ye J."/>
            <person name="Chen B."/>
        </authorList>
    </citation>
    <scope>NUCLEOTIDE SEQUENCE</scope>
    <source>
        <strain evidence="13">S2</strain>
    </source>
</reference>
<dbReference type="Proteomes" id="UP001060018">
    <property type="component" value="Chromosome"/>
</dbReference>